<dbReference type="EMBL" id="GGEC01075456">
    <property type="protein sequence ID" value="MBX55940.1"/>
    <property type="molecule type" value="Transcribed_RNA"/>
</dbReference>
<sequence>MIHFSVLSVKRLSQHVPGITGNRIKVLPSAICF</sequence>
<name>A0A2P2PME4_RHIMU</name>
<reference evidence="1" key="1">
    <citation type="submission" date="2018-02" db="EMBL/GenBank/DDBJ databases">
        <title>Rhizophora mucronata_Transcriptome.</title>
        <authorList>
            <person name="Meera S.P."/>
            <person name="Sreeshan A."/>
            <person name="Augustine A."/>
        </authorList>
    </citation>
    <scope>NUCLEOTIDE SEQUENCE</scope>
    <source>
        <tissue evidence="1">Leaf</tissue>
    </source>
</reference>
<accession>A0A2P2PME4</accession>
<dbReference type="AlphaFoldDB" id="A0A2P2PME4"/>
<evidence type="ECO:0000313" key="1">
    <source>
        <dbReference type="EMBL" id="MBX55940.1"/>
    </source>
</evidence>
<protein>
    <submittedName>
        <fullName evidence="1">Uncharacterized protein</fullName>
    </submittedName>
</protein>
<organism evidence="1">
    <name type="scientific">Rhizophora mucronata</name>
    <name type="common">Asiatic mangrove</name>
    <dbReference type="NCBI Taxonomy" id="61149"/>
    <lineage>
        <taxon>Eukaryota</taxon>
        <taxon>Viridiplantae</taxon>
        <taxon>Streptophyta</taxon>
        <taxon>Embryophyta</taxon>
        <taxon>Tracheophyta</taxon>
        <taxon>Spermatophyta</taxon>
        <taxon>Magnoliopsida</taxon>
        <taxon>eudicotyledons</taxon>
        <taxon>Gunneridae</taxon>
        <taxon>Pentapetalae</taxon>
        <taxon>rosids</taxon>
        <taxon>fabids</taxon>
        <taxon>Malpighiales</taxon>
        <taxon>Rhizophoraceae</taxon>
        <taxon>Rhizophora</taxon>
    </lineage>
</organism>
<proteinExistence type="predicted"/>